<feature type="transmembrane region" description="Helical" evidence="12">
    <location>
        <begin position="74"/>
        <end position="97"/>
    </location>
</feature>
<comment type="similarity">
    <text evidence="2 11">Belongs to the sodium:solute symporter (SSF) (TC 2.A.21) family.</text>
</comment>
<dbReference type="GO" id="GO:0015293">
    <property type="term" value="F:symporter activity"/>
    <property type="evidence" value="ECO:0007669"/>
    <property type="project" value="TreeGrafter"/>
</dbReference>
<dbReference type="PROSITE" id="PS50283">
    <property type="entry name" value="NA_SOLUT_SYMP_3"/>
    <property type="match status" value="1"/>
</dbReference>
<keyword evidence="3" id="KW-0813">Transport</keyword>
<feature type="transmembrane region" description="Helical" evidence="12">
    <location>
        <begin position="431"/>
        <end position="448"/>
    </location>
</feature>
<gene>
    <name evidence="13" type="primary">sglT_2</name>
    <name evidence="13" type="ORF">NCTC11647_03728</name>
</gene>
<feature type="transmembrane region" description="Helical" evidence="12">
    <location>
        <begin position="117"/>
        <end position="139"/>
    </location>
</feature>
<feature type="transmembrane region" description="Helical" evidence="12">
    <location>
        <begin position="154"/>
        <end position="178"/>
    </location>
</feature>
<dbReference type="InterPro" id="IPR038377">
    <property type="entry name" value="Na/Glc_symporter_sf"/>
</dbReference>
<keyword evidence="8" id="KW-0406">Ion transport</keyword>
<dbReference type="InterPro" id="IPR001734">
    <property type="entry name" value="Na/solute_symporter"/>
</dbReference>
<comment type="subcellular location">
    <subcellularLocation>
        <location evidence="1">Cell membrane</location>
        <topology evidence="1">Multi-pass membrane protein</topology>
    </subcellularLocation>
</comment>
<dbReference type="CDD" id="cd11495">
    <property type="entry name" value="SLC5sbd_NIS-like_u3"/>
    <property type="match status" value="1"/>
</dbReference>
<dbReference type="RefSeq" id="WP_005304930.1">
    <property type="nucleotide sequence ID" value="NZ_PYOG01000023.1"/>
</dbReference>
<organism evidence="13 14">
    <name type="scientific">Photobacterium damselae</name>
    <dbReference type="NCBI Taxonomy" id="38293"/>
    <lineage>
        <taxon>Bacteria</taxon>
        <taxon>Pseudomonadati</taxon>
        <taxon>Pseudomonadota</taxon>
        <taxon>Gammaproteobacteria</taxon>
        <taxon>Vibrionales</taxon>
        <taxon>Vibrionaceae</taxon>
        <taxon>Photobacterium</taxon>
    </lineage>
</organism>
<evidence type="ECO:0000256" key="12">
    <source>
        <dbReference type="SAM" id="Phobius"/>
    </source>
</evidence>
<dbReference type="Proteomes" id="UP000251647">
    <property type="component" value="Unassembled WGS sequence"/>
</dbReference>
<dbReference type="AlphaFoldDB" id="A0A2X1XPU4"/>
<feature type="transmembrane region" description="Helical" evidence="12">
    <location>
        <begin position="272"/>
        <end position="297"/>
    </location>
</feature>
<evidence type="ECO:0000256" key="2">
    <source>
        <dbReference type="ARBA" id="ARBA00006434"/>
    </source>
</evidence>
<evidence type="ECO:0000256" key="1">
    <source>
        <dbReference type="ARBA" id="ARBA00004651"/>
    </source>
</evidence>
<evidence type="ECO:0000256" key="3">
    <source>
        <dbReference type="ARBA" id="ARBA00022448"/>
    </source>
</evidence>
<feature type="transmembrane region" description="Helical" evidence="12">
    <location>
        <begin position="185"/>
        <end position="202"/>
    </location>
</feature>
<evidence type="ECO:0000256" key="5">
    <source>
        <dbReference type="ARBA" id="ARBA00022692"/>
    </source>
</evidence>
<evidence type="ECO:0000313" key="14">
    <source>
        <dbReference type="Proteomes" id="UP000251647"/>
    </source>
</evidence>
<proteinExistence type="inferred from homology"/>
<evidence type="ECO:0000313" key="13">
    <source>
        <dbReference type="EMBL" id="SPY44777.1"/>
    </source>
</evidence>
<dbReference type="Pfam" id="PF00474">
    <property type="entry name" value="SSF"/>
    <property type="match status" value="1"/>
</dbReference>
<feature type="transmembrane region" description="Helical" evidence="12">
    <location>
        <begin position="376"/>
        <end position="395"/>
    </location>
</feature>
<keyword evidence="9 12" id="KW-0472">Membrane</keyword>
<sequence>MEWSAVNWFVIALYFAGMLGIGVYFSKRNKSTDDYFKAGGRVPTWVTACSVYATALSSISFIAIPASIYANGAIMGLAPLGIMVMVVWAALVFVPFFRKVNVTTAYEYLGKRFDPKLCYVASISFIVFHIIRIAVVLYLPTLALQQALPGVDPVILVGSVALMCVIYTSIGGIEAVVWSDAIQTIILLAGAVVIAVIGYSASPDGLFAAFDRLVADQKTLPESAFNISFAGTTLIGIILGGVINSIYSYVGSQDIVQRYNITKTTKEAQNSLFMNVPLLFTSMAIFIGMGTALYIFFAFTAPLPGEINGNAILPYFVIKYVPAGLSGLIIAAIFAAAQSTVSSSLNAISTCVTSDLVSKARPDMDDSSKLKVAKGASWIIGLISTALALHFLKAGQGDMFLYFQAITGLLGGPIAGLFLAGIFIKRINAKSAWFGFGISVIVATYIGDPAGLLSGYIPGYVKPQIFEFMISLVVILACVVPAYISSFFFVTSNEESARAEGLTYATATGSN</sequence>
<evidence type="ECO:0000256" key="9">
    <source>
        <dbReference type="ARBA" id="ARBA00023136"/>
    </source>
</evidence>
<dbReference type="PANTHER" id="PTHR42985">
    <property type="entry name" value="SODIUM-COUPLED MONOCARBOXYLATE TRANSPORTER"/>
    <property type="match status" value="1"/>
</dbReference>
<evidence type="ECO:0000256" key="8">
    <source>
        <dbReference type="ARBA" id="ARBA00023065"/>
    </source>
</evidence>
<feature type="transmembrane region" description="Helical" evidence="12">
    <location>
        <begin position="317"/>
        <end position="337"/>
    </location>
</feature>
<dbReference type="InterPro" id="IPR051163">
    <property type="entry name" value="Sodium:Solute_Symporter_SSF"/>
</dbReference>
<feature type="transmembrane region" description="Helical" evidence="12">
    <location>
        <begin position="6"/>
        <end position="25"/>
    </location>
</feature>
<dbReference type="PANTHER" id="PTHR42985:SF40">
    <property type="entry name" value="LD47995P-RELATED"/>
    <property type="match status" value="1"/>
</dbReference>
<dbReference type="NCBIfam" id="TIGR00813">
    <property type="entry name" value="sss"/>
    <property type="match status" value="1"/>
</dbReference>
<reference evidence="13 14" key="1">
    <citation type="submission" date="2018-06" db="EMBL/GenBank/DDBJ databases">
        <authorList>
            <consortium name="Pathogen Informatics"/>
            <person name="Doyle S."/>
        </authorList>
    </citation>
    <scope>NUCLEOTIDE SEQUENCE [LARGE SCALE GENOMIC DNA]</scope>
    <source>
        <strain evidence="13 14">NCTC11647</strain>
    </source>
</reference>
<dbReference type="GO" id="GO:0005886">
    <property type="term" value="C:plasma membrane"/>
    <property type="evidence" value="ECO:0007669"/>
    <property type="project" value="UniProtKB-SubCell"/>
</dbReference>
<evidence type="ECO:0000256" key="10">
    <source>
        <dbReference type="ARBA" id="ARBA00023201"/>
    </source>
</evidence>
<evidence type="ECO:0000256" key="7">
    <source>
        <dbReference type="ARBA" id="ARBA00023053"/>
    </source>
</evidence>
<name>A0A2X1XPU4_PHODM</name>
<feature type="transmembrane region" description="Helical" evidence="12">
    <location>
        <begin position="227"/>
        <end position="251"/>
    </location>
</feature>
<evidence type="ECO:0000256" key="4">
    <source>
        <dbReference type="ARBA" id="ARBA00022475"/>
    </source>
</evidence>
<feature type="transmembrane region" description="Helical" evidence="12">
    <location>
        <begin position="401"/>
        <end position="424"/>
    </location>
</feature>
<protein>
    <submittedName>
        <fullName evidence="13">Na(+)/glucose symporter</fullName>
    </submittedName>
</protein>
<keyword evidence="7" id="KW-0915">Sodium</keyword>
<dbReference type="Gene3D" id="1.20.1730.10">
    <property type="entry name" value="Sodium/glucose cotransporter"/>
    <property type="match status" value="1"/>
</dbReference>
<keyword evidence="5 12" id="KW-0812">Transmembrane</keyword>
<keyword evidence="4" id="KW-1003">Cell membrane</keyword>
<feature type="transmembrane region" description="Helical" evidence="12">
    <location>
        <begin position="45"/>
        <end position="68"/>
    </location>
</feature>
<accession>A0A2X1XPU4</accession>
<dbReference type="GO" id="GO:0006814">
    <property type="term" value="P:sodium ion transport"/>
    <property type="evidence" value="ECO:0007669"/>
    <property type="project" value="UniProtKB-KW"/>
</dbReference>
<feature type="transmembrane region" description="Helical" evidence="12">
    <location>
        <begin position="468"/>
        <end position="490"/>
    </location>
</feature>
<keyword evidence="10" id="KW-0739">Sodium transport</keyword>
<evidence type="ECO:0000256" key="6">
    <source>
        <dbReference type="ARBA" id="ARBA00022989"/>
    </source>
</evidence>
<keyword evidence="6 12" id="KW-1133">Transmembrane helix</keyword>
<dbReference type="EMBL" id="UATL01000005">
    <property type="protein sequence ID" value="SPY44777.1"/>
    <property type="molecule type" value="Genomic_DNA"/>
</dbReference>
<evidence type="ECO:0000256" key="11">
    <source>
        <dbReference type="RuleBase" id="RU362091"/>
    </source>
</evidence>